<proteinExistence type="predicted"/>
<dbReference type="InterPro" id="IPR014107">
    <property type="entry name" value="Cyt_c_oxidase_cbb3_CcoQ"/>
</dbReference>
<keyword evidence="2" id="KW-0560">Oxidoreductase</keyword>
<name>A0A1W6BV67_9BACT</name>
<gene>
    <name evidence="2" type="primary">ccoQ</name>
    <name evidence="2" type="ORF">CCUN_0323</name>
</gene>
<evidence type="ECO:0000313" key="3">
    <source>
        <dbReference type="Proteomes" id="UP000192902"/>
    </source>
</evidence>
<protein>
    <submittedName>
        <fullName evidence="2">Cytochrome c oxidase CcoNOPQ, cbb3-type, subunit IV</fullName>
        <ecNumber evidence="2">1.9.3.1</ecNumber>
    </submittedName>
</protein>
<evidence type="ECO:0000256" key="1">
    <source>
        <dbReference type="SAM" id="Phobius"/>
    </source>
</evidence>
<dbReference type="Proteomes" id="UP000192902">
    <property type="component" value="Chromosome"/>
</dbReference>
<dbReference type="EC" id="1.9.3.1" evidence="2"/>
<dbReference type="GO" id="GO:0016491">
    <property type="term" value="F:oxidoreductase activity"/>
    <property type="evidence" value="ECO:0007669"/>
    <property type="project" value="UniProtKB-KW"/>
</dbReference>
<keyword evidence="1" id="KW-0472">Membrane</keyword>
<accession>A0A1W6BV67</accession>
<sequence>MENLETIFAVIKNLITFNLSAIQKHEWELFQGYGFFMLVVFLVVVLYAYCFHLYRSEATGEKNYEKYAKLALEDDIDDSVLENKRSA</sequence>
<feature type="transmembrane region" description="Helical" evidence="1">
    <location>
        <begin position="33"/>
        <end position="54"/>
    </location>
</feature>
<dbReference type="RefSeq" id="WP_027305255.1">
    <property type="nucleotide sequence ID" value="NZ_CP020867.1"/>
</dbReference>
<dbReference type="NCBIfam" id="TIGR02736">
    <property type="entry name" value="cbb3_Q_epsi"/>
    <property type="match status" value="1"/>
</dbReference>
<evidence type="ECO:0000313" key="2">
    <source>
        <dbReference type="EMBL" id="ARJ55976.1"/>
    </source>
</evidence>
<dbReference type="KEGG" id="ccun:CCUN_0323"/>
<dbReference type="STRING" id="1121267.CCUN_0323"/>
<dbReference type="EMBL" id="CP020867">
    <property type="protein sequence ID" value="ARJ55976.1"/>
    <property type="molecule type" value="Genomic_DNA"/>
</dbReference>
<dbReference type="eggNOG" id="COG4736">
    <property type="taxonomic scope" value="Bacteria"/>
</dbReference>
<dbReference type="InterPro" id="IPR008621">
    <property type="entry name" value="Cbb3-typ_cyt_oxidase_comp"/>
</dbReference>
<dbReference type="OrthoDB" id="5334837at2"/>
<keyword evidence="1" id="KW-1133">Transmembrane helix</keyword>
<keyword evidence="1" id="KW-0812">Transmembrane</keyword>
<organism evidence="2 3">
    <name type="scientific">Campylobacter cuniculorum DSM 23162 = LMG 24588</name>
    <dbReference type="NCBI Taxonomy" id="1121267"/>
    <lineage>
        <taxon>Bacteria</taxon>
        <taxon>Pseudomonadati</taxon>
        <taxon>Campylobacterota</taxon>
        <taxon>Epsilonproteobacteria</taxon>
        <taxon>Campylobacterales</taxon>
        <taxon>Campylobacteraceae</taxon>
        <taxon>Campylobacter</taxon>
    </lineage>
</organism>
<dbReference type="Pfam" id="PF05545">
    <property type="entry name" value="FixQ"/>
    <property type="match status" value="1"/>
</dbReference>
<reference evidence="2 3" key="1">
    <citation type="submission" date="2017-04" db="EMBL/GenBank/DDBJ databases">
        <title>Complete genome sequence of the Campylobacter cuniculorum type strain LMG24588.</title>
        <authorList>
            <person name="Miller W.G."/>
            <person name="Yee E."/>
            <person name="Revez J."/>
            <person name="Bono J.L."/>
            <person name="Rossi M."/>
        </authorList>
    </citation>
    <scope>NUCLEOTIDE SEQUENCE [LARGE SCALE GENOMIC DNA]</scope>
    <source>
        <strain evidence="2 3">LMG 24588</strain>
    </source>
</reference>
<dbReference type="AlphaFoldDB" id="A0A1W6BV67"/>